<dbReference type="RefSeq" id="WP_147868356.1">
    <property type="nucleotide sequence ID" value="NZ_CP036264.1"/>
</dbReference>
<reference evidence="1 2" key="1">
    <citation type="submission" date="2019-02" db="EMBL/GenBank/DDBJ databases">
        <title>Planctomycetal bacteria perform biofilm scaping via a novel small molecule.</title>
        <authorList>
            <person name="Jeske O."/>
            <person name="Boedeker C."/>
            <person name="Wiegand S."/>
            <person name="Breitling P."/>
            <person name="Kallscheuer N."/>
            <person name="Jogler M."/>
            <person name="Rohde M."/>
            <person name="Petersen J."/>
            <person name="Medema M.H."/>
            <person name="Surup F."/>
            <person name="Jogler C."/>
        </authorList>
    </citation>
    <scope>NUCLEOTIDE SEQUENCE [LARGE SCALE GENOMIC DNA]</scope>
    <source>
        <strain evidence="1 2">Mal15</strain>
    </source>
</reference>
<dbReference type="AlphaFoldDB" id="A0A5B9MH42"/>
<evidence type="ECO:0000313" key="2">
    <source>
        <dbReference type="Proteomes" id="UP000321353"/>
    </source>
</evidence>
<evidence type="ECO:0000313" key="1">
    <source>
        <dbReference type="EMBL" id="QEF98875.1"/>
    </source>
</evidence>
<sequence>MATTTASKEITEDRIYHISGHALLAMNAGFPIELLSVNGFSVADLSRISPRVQRLDEWTMIRMPELQYPPGTFPHTRLMENLCHLALAGPILELFHRGRPCTVSAIKEHEHDWRQAWTAAGFLHHDETERVAYLDRQIALGERYISLPSWQEYIGPVTRHLSTNGTMEGSDVQAIWDRIKDEHEARSRRPVCRQRIEFEIDDDVALQEQLEWEAMCDEEPDME</sequence>
<protein>
    <submittedName>
        <fullName evidence="1">Uncharacterized protein</fullName>
    </submittedName>
</protein>
<organism evidence="1 2">
    <name type="scientific">Stieleria maiorica</name>
    <dbReference type="NCBI Taxonomy" id="2795974"/>
    <lineage>
        <taxon>Bacteria</taxon>
        <taxon>Pseudomonadati</taxon>
        <taxon>Planctomycetota</taxon>
        <taxon>Planctomycetia</taxon>
        <taxon>Pirellulales</taxon>
        <taxon>Pirellulaceae</taxon>
        <taxon>Stieleria</taxon>
    </lineage>
</organism>
<proteinExistence type="predicted"/>
<dbReference type="KEGG" id="smam:Mal15_29330"/>
<dbReference type="Proteomes" id="UP000321353">
    <property type="component" value="Chromosome"/>
</dbReference>
<dbReference type="EMBL" id="CP036264">
    <property type="protein sequence ID" value="QEF98875.1"/>
    <property type="molecule type" value="Genomic_DNA"/>
</dbReference>
<name>A0A5B9MH42_9BACT</name>
<accession>A0A5B9MH42</accession>
<gene>
    <name evidence="1" type="ORF">Mal15_29330</name>
</gene>
<keyword evidence="2" id="KW-1185">Reference proteome</keyword>